<evidence type="ECO:0000256" key="4">
    <source>
        <dbReference type="ARBA" id="ARBA00022989"/>
    </source>
</evidence>
<evidence type="ECO:0000313" key="9">
    <source>
        <dbReference type="Proteomes" id="UP000077405"/>
    </source>
</evidence>
<feature type="domain" description="Major facilitator superfamily (MFS) profile" evidence="7">
    <location>
        <begin position="321"/>
        <end position="716"/>
    </location>
</feature>
<feature type="transmembrane region" description="Helical" evidence="6">
    <location>
        <begin position="30"/>
        <end position="52"/>
    </location>
</feature>
<keyword evidence="3 6" id="KW-0812">Transmembrane</keyword>
<comment type="subcellular location">
    <subcellularLocation>
        <location evidence="1">Cell membrane</location>
        <topology evidence="1">Multi-pass membrane protein</topology>
    </subcellularLocation>
</comment>
<dbReference type="InterPro" id="IPR020846">
    <property type="entry name" value="MFS_dom"/>
</dbReference>
<feature type="transmembrane region" description="Helical" evidence="6">
    <location>
        <begin position="393"/>
        <end position="412"/>
    </location>
</feature>
<keyword evidence="9" id="KW-1185">Reference proteome</keyword>
<feature type="transmembrane region" description="Helical" evidence="6">
    <location>
        <begin position="190"/>
        <end position="212"/>
    </location>
</feature>
<organism evidence="8 9">
    <name type="scientific">Azospirillum humicireducens</name>
    <dbReference type="NCBI Taxonomy" id="1226968"/>
    <lineage>
        <taxon>Bacteria</taxon>
        <taxon>Pseudomonadati</taxon>
        <taxon>Pseudomonadota</taxon>
        <taxon>Alphaproteobacteria</taxon>
        <taxon>Rhodospirillales</taxon>
        <taxon>Azospirillaceae</taxon>
        <taxon>Azospirillum</taxon>
    </lineage>
</organism>
<feature type="transmembrane region" description="Helical" evidence="6">
    <location>
        <begin position="479"/>
        <end position="502"/>
    </location>
</feature>
<dbReference type="OrthoDB" id="7786710at2"/>
<evidence type="ECO:0000313" key="8">
    <source>
        <dbReference type="EMBL" id="ANC91190.1"/>
    </source>
</evidence>
<protein>
    <submittedName>
        <fullName evidence="8">MFS transporter</fullName>
    </submittedName>
</protein>
<dbReference type="PANTHER" id="PTHR43124">
    <property type="entry name" value="PURINE EFFLUX PUMP PBUE"/>
    <property type="match status" value="1"/>
</dbReference>
<evidence type="ECO:0000256" key="3">
    <source>
        <dbReference type="ARBA" id="ARBA00022692"/>
    </source>
</evidence>
<evidence type="ECO:0000256" key="5">
    <source>
        <dbReference type="ARBA" id="ARBA00023136"/>
    </source>
</evidence>
<feature type="transmembrane region" description="Helical" evidence="6">
    <location>
        <begin position="452"/>
        <end position="473"/>
    </location>
</feature>
<feature type="transmembrane region" description="Helical" evidence="6">
    <location>
        <begin position="602"/>
        <end position="624"/>
    </location>
</feature>
<dbReference type="InterPro" id="IPR036259">
    <property type="entry name" value="MFS_trans_sf"/>
</dbReference>
<dbReference type="SUPFAM" id="SSF103473">
    <property type="entry name" value="MFS general substrate transporter"/>
    <property type="match status" value="1"/>
</dbReference>
<gene>
    <name evidence="8" type="ORF">A6A40_04325</name>
</gene>
<evidence type="ECO:0000256" key="2">
    <source>
        <dbReference type="ARBA" id="ARBA00022475"/>
    </source>
</evidence>
<feature type="transmembrane region" description="Helical" evidence="6">
    <location>
        <begin position="573"/>
        <end position="590"/>
    </location>
</feature>
<dbReference type="PROSITE" id="PS50850">
    <property type="entry name" value="MFS"/>
    <property type="match status" value="1"/>
</dbReference>
<name>A0A160JEH5_9PROT</name>
<sequence>MSEPSRNNSAKPVPPLPAKAAKRRDPISALVLRLTIVTVAVLLLAAGAASWLSLRSFDPLFQPELARKAQTVGGLMGAQIDRGLGVRIPLDRMAGLDTLLAAEVERHADIAYIAVTDPAGRIVAAAGGPLAGVTALSPDRLSGPADGRLARGFVDVQRPLGDTANPAGALHVGVDSAFLAKASTDLALDVLSVVIVSVLLIFEVLQLVVNLAMRRVLTLRLLADRAEEGDFRATLPEIPRSLGPGPLAATEDRALEGGVRTALDSVNVRYAGLAARVAELRRRLGGDDPRVGRAEAGLMALARRFRFRDPDSSRPPPTPLNLVFLRLPVFLFCLSEELSRPFLPAYAKSFAGEVPWLTPDMVVSLPITLFMLIWALSQPGGARFSERWGRSRAFTIGALLGSVSLALTAFAGSLAELMLWRCLTALGYGLVLITAQGIVVDHTTPRNRAAGMAMFIGALLAAGVCGPVSGGIIADQIGFRATFLLGALLALGSGLSVSLLLLRGRGAAQSPAGAGAAARPAMGSVLPLFRDFRFSALMVLSAIPTKIASTAFLFCLVPLLLTADGASKAEIGRVQMMYFVAFILVSPLAASLSDRWQARRGFIALGGIGTLASCLPIVATHALWGPPLAIALFGLSQALVGAPQLTLVSQIARDGGLPETAAIGWYRLIERLGGALGPVTAMAVAVATSYREAMLGIGLLCGASALLFWILFRTGRPATPAARPQEA</sequence>
<evidence type="ECO:0000256" key="6">
    <source>
        <dbReference type="SAM" id="Phobius"/>
    </source>
</evidence>
<dbReference type="RefSeq" id="WP_063634275.1">
    <property type="nucleotide sequence ID" value="NZ_CP015285.1"/>
</dbReference>
<feature type="transmembrane region" description="Helical" evidence="6">
    <location>
        <begin position="418"/>
        <end position="440"/>
    </location>
</feature>
<dbReference type="Gene3D" id="1.20.1250.20">
    <property type="entry name" value="MFS general substrate transporter like domains"/>
    <property type="match status" value="1"/>
</dbReference>
<dbReference type="KEGG" id="ahu:A6A40_04325"/>
<evidence type="ECO:0000256" key="1">
    <source>
        <dbReference type="ARBA" id="ARBA00004651"/>
    </source>
</evidence>
<dbReference type="Pfam" id="PF07690">
    <property type="entry name" value="MFS_1"/>
    <property type="match status" value="1"/>
</dbReference>
<evidence type="ECO:0000259" key="7">
    <source>
        <dbReference type="PROSITE" id="PS50850"/>
    </source>
</evidence>
<dbReference type="InterPro" id="IPR011701">
    <property type="entry name" value="MFS"/>
</dbReference>
<feature type="transmembrane region" description="Helical" evidence="6">
    <location>
        <begin position="693"/>
        <end position="712"/>
    </location>
</feature>
<dbReference type="Proteomes" id="UP000077405">
    <property type="component" value="Chromosome"/>
</dbReference>
<keyword evidence="5 6" id="KW-0472">Membrane</keyword>
<dbReference type="STRING" id="1226968.A6A40_04325"/>
<dbReference type="GO" id="GO:0022857">
    <property type="term" value="F:transmembrane transporter activity"/>
    <property type="evidence" value="ECO:0007669"/>
    <property type="project" value="InterPro"/>
</dbReference>
<dbReference type="GO" id="GO:0005886">
    <property type="term" value="C:plasma membrane"/>
    <property type="evidence" value="ECO:0007669"/>
    <property type="project" value="UniProtKB-SubCell"/>
</dbReference>
<accession>A0A160JEH5</accession>
<dbReference type="AlphaFoldDB" id="A0A160JEH5"/>
<reference evidence="8 9" key="1">
    <citation type="journal article" date="2013" name="Int. J. Syst. Evol. Microbiol.">
        <title>Azospirillum humicireducens sp. nov., a nitrogen-fixing bacterium isolated from a microbial fuel cell.</title>
        <authorList>
            <person name="Zhou S."/>
            <person name="Han L."/>
            <person name="Wang Y."/>
            <person name="Yang G."/>
            <person name="Zhuang L."/>
            <person name="Hu P."/>
        </authorList>
    </citation>
    <scope>NUCLEOTIDE SEQUENCE [LARGE SCALE GENOMIC DNA]</scope>
    <source>
        <strain evidence="8 9">SgZ-5</strain>
    </source>
</reference>
<keyword evidence="4 6" id="KW-1133">Transmembrane helix</keyword>
<keyword evidence="2" id="KW-1003">Cell membrane</keyword>
<feature type="transmembrane region" description="Helical" evidence="6">
    <location>
        <begin position="536"/>
        <end position="561"/>
    </location>
</feature>
<proteinExistence type="predicted"/>
<dbReference type="EMBL" id="CP015285">
    <property type="protein sequence ID" value="ANC91190.1"/>
    <property type="molecule type" value="Genomic_DNA"/>
</dbReference>
<dbReference type="PANTHER" id="PTHR43124:SF3">
    <property type="entry name" value="CHLORAMPHENICOL EFFLUX PUMP RV0191"/>
    <property type="match status" value="1"/>
</dbReference>
<dbReference type="InterPro" id="IPR050189">
    <property type="entry name" value="MFS_Efflux_Transporters"/>
</dbReference>